<organism evidence="1 2">
    <name type="scientific">Desulfotignum phosphitoxidans DSM 13687</name>
    <dbReference type="NCBI Taxonomy" id="1286635"/>
    <lineage>
        <taxon>Bacteria</taxon>
        <taxon>Pseudomonadati</taxon>
        <taxon>Thermodesulfobacteriota</taxon>
        <taxon>Desulfobacteria</taxon>
        <taxon>Desulfobacterales</taxon>
        <taxon>Desulfobacteraceae</taxon>
        <taxon>Desulfotignum</taxon>
    </lineage>
</organism>
<reference evidence="1 2" key="1">
    <citation type="journal article" date="2013" name="Genome Announc.">
        <title>Draft Genome Sequence of Desulfotignum phosphitoxidans DSM 13687 Strain FiPS-3.</title>
        <authorList>
            <person name="Poehlein A."/>
            <person name="Daniel R."/>
            <person name="Simeonova D.D."/>
        </authorList>
    </citation>
    <scope>NUCLEOTIDE SEQUENCE [LARGE SCALE GENOMIC DNA]</scope>
    <source>
        <strain evidence="1 2">DSM 13687</strain>
    </source>
</reference>
<dbReference type="EMBL" id="APJX01000036">
    <property type="protein sequence ID" value="EMS77123.1"/>
    <property type="molecule type" value="Genomic_DNA"/>
</dbReference>
<sequence>MKLEFSFENIFLPEQTKPIQSFVTQFTGGKSDCTVDCISPVETAGNKFSALLWRMTIRDRTAKPGTVSNDPAMIRHLHDLSALENLAVSDSLFIESIYLSIKKDLGRSGSIIDKSLKDMAKEALEQFEADPIYKSEYTRFVDAMSYAPDDESIGFETAVASFERIVGLLI</sequence>
<proteinExistence type="predicted"/>
<dbReference type="AlphaFoldDB" id="S0FPX3"/>
<dbReference type="Proteomes" id="UP000014216">
    <property type="component" value="Unassembled WGS sequence"/>
</dbReference>
<protein>
    <submittedName>
        <fullName evidence="1">Uncharacterized protein</fullName>
    </submittedName>
</protein>
<dbReference type="InterPro" id="IPR014942">
    <property type="entry name" value="AbiEii"/>
</dbReference>
<name>S0FPX3_9BACT</name>
<evidence type="ECO:0000313" key="1">
    <source>
        <dbReference type="EMBL" id="EMS77123.1"/>
    </source>
</evidence>
<evidence type="ECO:0000313" key="2">
    <source>
        <dbReference type="Proteomes" id="UP000014216"/>
    </source>
</evidence>
<comment type="caution">
    <text evidence="1">The sequence shown here is derived from an EMBL/GenBank/DDBJ whole genome shotgun (WGS) entry which is preliminary data.</text>
</comment>
<dbReference type="Pfam" id="PF08843">
    <property type="entry name" value="AbiEii"/>
    <property type="match status" value="1"/>
</dbReference>
<gene>
    <name evidence="1" type="ORF">Dpo_37c00010</name>
</gene>
<accession>S0FPX3</accession>
<keyword evidence="2" id="KW-1185">Reference proteome</keyword>